<proteinExistence type="predicted"/>
<protein>
    <submittedName>
        <fullName evidence="2">Uncharacterized protein</fullName>
    </submittedName>
</protein>
<keyword evidence="1" id="KW-0472">Membrane</keyword>
<feature type="transmembrane region" description="Helical" evidence="1">
    <location>
        <begin position="12"/>
        <end position="29"/>
    </location>
</feature>
<keyword evidence="1" id="KW-0812">Transmembrane</keyword>
<evidence type="ECO:0000313" key="3">
    <source>
        <dbReference type="Proteomes" id="UP001367508"/>
    </source>
</evidence>
<dbReference type="Proteomes" id="UP001367508">
    <property type="component" value="Unassembled WGS sequence"/>
</dbReference>
<dbReference type="EMBL" id="JAYMYQ010000004">
    <property type="protein sequence ID" value="KAK7338804.1"/>
    <property type="molecule type" value="Genomic_DNA"/>
</dbReference>
<gene>
    <name evidence="2" type="ORF">VNO77_19436</name>
</gene>
<evidence type="ECO:0000313" key="2">
    <source>
        <dbReference type="EMBL" id="KAK7338804.1"/>
    </source>
</evidence>
<comment type="caution">
    <text evidence="2">The sequence shown here is derived from an EMBL/GenBank/DDBJ whole genome shotgun (WGS) entry which is preliminary data.</text>
</comment>
<evidence type="ECO:0000256" key="1">
    <source>
        <dbReference type="SAM" id="Phobius"/>
    </source>
</evidence>
<dbReference type="AlphaFoldDB" id="A0AAN9LMQ1"/>
<accession>A0AAN9LMQ1</accession>
<organism evidence="2 3">
    <name type="scientific">Canavalia gladiata</name>
    <name type="common">Sword bean</name>
    <name type="synonym">Dolichos gladiatus</name>
    <dbReference type="NCBI Taxonomy" id="3824"/>
    <lineage>
        <taxon>Eukaryota</taxon>
        <taxon>Viridiplantae</taxon>
        <taxon>Streptophyta</taxon>
        <taxon>Embryophyta</taxon>
        <taxon>Tracheophyta</taxon>
        <taxon>Spermatophyta</taxon>
        <taxon>Magnoliopsida</taxon>
        <taxon>eudicotyledons</taxon>
        <taxon>Gunneridae</taxon>
        <taxon>Pentapetalae</taxon>
        <taxon>rosids</taxon>
        <taxon>fabids</taxon>
        <taxon>Fabales</taxon>
        <taxon>Fabaceae</taxon>
        <taxon>Papilionoideae</taxon>
        <taxon>50 kb inversion clade</taxon>
        <taxon>NPAAA clade</taxon>
        <taxon>indigoferoid/millettioid clade</taxon>
        <taxon>Phaseoleae</taxon>
        <taxon>Canavalia</taxon>
    </lineage>
</organism>
<name>A0AAN9LMQ1_CANGL</name>
<reference evidence="2 3" key="1">
    <citation type="submission" date="2024-01" db="EMBL/GenBank/DDBJ databases">
        <title>The genomes of 5 underutilized Papilionoideae crops provide insights into root nodulation and disease resistanc.</title>
        <authorList>
            <person name="Jiang F."/>
        </authorList>
    </citation>
    <scope>NUCLEOTIDE SEQUENCE [LARGE SCALE GENOMIC DNA]</scope>
    <source>
        <strain evidence="2">LVBAO_FW01</strain>
        <tissue evidence="2">Leaves</tissue>
    </source>
</reference>
<keyword evidence="1" id="KW-1133">Transmembrane helix</keyword>
<keyword evidence="3" id="KW-1185">Reference proteome</keyword>
<sequence length="332" mass="36506">MTYCEGWYRCLDTYILVILATAISCWLSFHELIEQASEPGVVYWPSLAIPYISLTARRLMKPSHIPTGGQRVPALFSSLEATPPPPSETALFSASREAGHNITMCSGHRSMLQVTEPVQRRIVSLDRLYAGFDMVVYYIYRVHALFPQMVEGLTGGFAHPGMMSYLLACFVDKIDGLIIDALEVGPLESGKEVRFDATNARVPCYDSGPKEEYVDGDHDRGGGLPKATDFKPSLGPITSSRGVYGSTASHELGLKVEGGDAKQRVNGSWGRCPYQLNWASSLVVDSPSTLFSRREFDPRGCNSFVLNLLCEHAYSWAATIGLMAPQIGLLLR</sequence>